<gene>
    <name evidence="2" type="ORF">GCM10007898_11180</name>
</gene>
<organism evidence="2 3">
    <name type="scientific">Dyella flagellata</name>
    <dbReference type="NCBI Taxonomy" id="1867833"/>
    <lineage>
        <taxon>Bacteria</taxon>
        <taxon>Pseudomonadati</taxon>
        <taxon>Pseudomonadota</taxon>
        <taxon>Gammaproteobacteria</taxon>
        <taxon>Lysobacterales</taxon>
        <taxon>Rhodanobacteraceae</taxon>
        <taxon>Dyella</taxon>
    </lineage>
</organism>
<keyword evidence="1" id="KW-0732">Signal</keyword>
<name>A0ABQ5X8G7_9GAMM</name>
<reference evidence="3" key="1">
    <citation type="journal article" date="2019" name="Int. J. Syst. Evol. Microbiol.">
        <title>The Global Catalogue of Microorganisms (GCM) 10K type strain sequencing project: providing services to taxonomists for standard genome sequencing and annotation.</title>
        <authorList>
            <consortium name="The Broad Institute Genomics Platform"/>
            <consortium name="The Broad Institute Genome Sequencing Center for Infectious Disease"/>
            <person name="Wu L."/>
            <person name="Ma J."/>
        </authorList>
    </citation>
    <scope>NUCLEOTIDE SEQUENCE [LARGE SCALE GENOMIC DNA]</scope>
    <source>
        <strain evidence="3">NBRC 111981</strain>
    </source>
</reference>
<proteinExistence type="predicted"/>
<feature type="signal peptide" evidence="1">
    <location>
        <begin position="1"/>
        <end position="19"/>
    </location>
</feature>
<evidence type="ECO:0000256" key="1">
    <source>
        <dbReference type="SAM" id="SignalP"/>
    </source>
</evidence>
<evidence type="ECO:0000313" key="2">
    <source>
        <dbReference type="EMBL" id="GLQ87552.1"/>
    </source>
</evidence>
<dbReference type="Proteomes" id="UP001156627">
    <property type="component" value="Unassembled WGS sequence"/>
</dbReference>
<comment type="caution">
    <text evidence="2">The sequence shown here is derived from an EMBL/GenBank/DDBJ whole genome shotgun (WGS) entry which is preliminary data.</text>
</comment>
<feature type="chain" id="PRO_5047322972" evidence="1">
    <location>
        <begin position="20"/>
        <end position="122"/>
    </location>
</feature>
<dbReference type="EMBL" id="BSOA01000007">
    <property type="protein sequence ID" value="GLQ87552.1"/>
    <property type="molecule type" value="Genomic_DNA"/>
</dbReference>
<evidence type="ECO:0000313" key="3">
    <source>
        <dbReference type="Proteomes" id="UP001156627"/>
    </source>
</evidence>
<dbReference type="RefSeq" id="WP_284330998.1">
    <property type="nucleotide sequence ID" value="NZ_BSOA01000007.1"/>
</dbReference>
<accession>A0ABQ5X8G7</accession>
<protein>
    <submittedName>
        <fullName evidence="2">Uncharacterized protein</fullName>
    </submittedName>
</protein>
<keyword evidence="3" id="KW-1185">Reference proteome</keyword>
<sequence>MVKQALFIVSLGAFGTSVAATTECGTEEYIVGIDSSRADNANGWAIWLSDKPFFDNTATKFPSDLGSSMTGGGRLDLNKDRGRFIYSMAMNAMNMGYRVSIFDGYGTQFCDDFQYMEVQGKY</sequence>